<name>A0A841JHE6_9SPHI</name>
<organism evidence="1 2">
    <name type="scientific">Mucilaginibacter lappiensis</name>
    <dbReference type="NCBI Taxonomy" id="354630"/>
    <lineage>
        <taxon>Bacteria</taxon>
        <taxon>Pseudomonadati</taxon>
        <taxon>Bacteroidota</taxon>
        <taxon>Sphingobacteriia</taxon>
        <taxon>Sphingobacteriales</taxon>
        <taxon>Sphingobacteriaceae</taxon>
        <taxon>Mucilaginibacter</taxon>
    </lineage>
</organism>
<accession>A0A841JHE6</accession>
<dbReference type="Proteomes" id="UP000548326">
    <property type="component" value="Unassembled WGS sequence"/>
</dbReference>
<sequence>MDLYIVTYLKHDCLSNKEYFWRYKNDEVIMVDM</sequence>
<evidence type="ECO:0000313" key="1">
    <source>
        <dbReference type="EMBL" id="MBB6130593.1"/>
    </source>
</evidence>
<evidence type="ECO:0000313" key="2">
    <source>
        <dbReference type="Proteomes" id="UP000548326"/>
    </source>
</evidence>
<comment type="caution">
    <text evidence="1">The sequence shown here is derived from an EMBL/GenBank/DDBJ whole genome shotgun (WGS) entry which is preliminary data.</text>
</comment>
<protein>
    <submittedName>
        <fullName evidence="1">Uncharacterized protein</fullName>
    </submittedName>
</protein>
<gene>
    <name evidence="1" type="ORF">HDF22_004736</name>
</gene>
<reference evidence="1 2" key="1">
    <citation type="submission" date="2020-08" db="EMBL/GenBank/DDBJ databases">
        <title>Genomic Encyclopedia of Type Strains, Phase IV (KMG-V): Genome sequencing to study the core and pangenomes of soil and plant-associated prokaryotes.</title>
        <authorList>
            <person name="Whitman W."/>
        </authorList>
    </citation>
    <scope>NUCLEOTIDE SEQUENCE [LARGE SCALE GENOMIC DNA]</scope>
    <source>
        <strain evidence="1 2">MP601</strain>
    </source>
</reference>
<dbReference type="EMBL" id="JACHCA010000016">
    <property type="protein sequence ID" value="MBB6130593.1"/>
    <property type="molecule type" value="Genomic_DNA"/>
</dbReference>
<dbReference type="AlphaFoldDB" id="A0A841JHE6"/>
<proteinExistence type="predicted"/>